<organism evidence="1 2">
    <name type="scientific">Aspergillus melleus</name>
    <dbReference type="NCBI Taxonomy" id="138277"/>
    <lineage>
        <taxon>Eukaryota</taxon>
        <taxon>Fungi</taxon>
        <taxon>Dikarya</taxon>
        <taxon>Ascomycota</taxon>
        <taxon>Pezizomycotina</taxon>
        <taxon>Eurotiomycetes</taxon>
        <taxon>Eurotiomycetidae</taxon>
        <taxon>Eurotiales</taxon>
        <taxon>Aspergillaceae</taxon>
        <taxon>Aspergillus</taxon>
        <taxon>Aspergillus subgen. Circumdati</taxon>
    </lineage>
</organism>
<dbReference type="Proteomes" id="UP001177260">
    <property type="component" value="Unassembled WGS sequence"/>
</dbReference>
<comment type="caution">
    <text evidence="1">The sequence shown here is derived from an EMBL/GenBank/DDBJ whole genome shotgun (WGS) entry which is preliminary data.</text>
</comment>
<keyword evidence="2" id="KW-1185">Reference proteome</keyword>
<evidence type="ECO:0000313" key="2">
    <source>
        <dbReference type="Proteomes" id="UP001177260"/>
    </source>
</evidence>
<evidence type="ECO:0000313" key="1">
    <source>
        <dbReference type="EMBL" id="KAK1144127.1"/>
    </source>
</evidence>
<dbReference type="EMBL" id="JAOPJF010000033">
    <property type="protein sequence ID" value="KAK1144127.1"/>
    <property type="molecule type" value="Genomic_DNA"/>
</dbReference>
<sequence length="449" mass="51103">MLEKPAHVLPPLSLHRLTEDNMRPLLEAFLSSDVVATLTRLLHEPADSETYLKNVLLLPPSIHKAFRAGHVDIRPRLDIRDLPYPRDDDGLEHCVYGLCTQWPEEVTGLYLGDGSRFSGALHFFELSTTDTRKLPIPSSFLLNIHFRFATALHMFYIEDKVARGWPSKSMGITLPQSVISGFFSLWRLLPTRLRAFCYTLLNMLGRRLYPLEANVWAQRLPFGLYMKQCTRSPRNEPNVLKLLEKHTAIPAPRLLDTWSANGVTNILMTRMPGQTLGSVAHLLSYAERDALAADIRDALAQLRSIPNTTPYLIADTLGGAITDHRIPDDTGGPFKTEAGFNEHLTSHLSISFEQIVRDNRLPYREHKLFPLTHSDFHHSNILLEQGRLSGIVDWESAGFKPEYWEFTKAMYCLPPGSVLGEIWRGVWGTQYEEELGIERRLWRVTPFGV</sequence>
<reference evidence="1 2" key="1">
    <citation type="journal article" date="2023" name="ACS Omega">
        <title>Identification of the Neoaspergillic Acid Biosynthesis Gene Cluster by Establishing an In Vitro CRISPR-Ribonucleoprotein Genetic System in Aspergillus melleus.</title>
        <authorList>
            <person name="Yuan B."/>
            <person name="Grau M.F."/>
            <person name="Murata R.M."/>
            <person name="Torok T."/>
            <person name="Venkateswaran K."/>
            <person name="Stajich J.E."/>
            <person name="Wang C.C.C."/>
        </authorList>
    </citation>
    <scope>NUCLEOTIDE SEQUENCE [LARGE SCALE GENOMIC DNA]</scope>
    <source>
        <strain evidence="1 2">IMV 1140</strain>
    </source>
</reference>
<proteinExistence type="predicted"/>
<accession>A0ACC3B1J1</accession>
<gene>
    <name evidence="1" type="ORF">N8T08_005789</name>
</gene>
<protein>
    <submittedName>
        <fullName evidence="1">Uncharacterized protein</fullName>
    </submittedName>
</protein>
<name>A0ACC3B1J1_9EURO</name>